<evidence type="ECO:0000313" key="1">
    <source>
        <dbReference type="EMBL" id="JAG12871.1"/>
    </source>
</evidence>
<dbReference type="EMBL" id="GBHO01030733">
    <property type="protein sequence ID" value="JAG12871.1"/>
    <property type="molecule type" value="Transcribed_RNA"/>
</dbReference>
<accession>A0A0A9WZL0</accession>
<dbReference type="AlphaFoldDB" id="A0A0A9WZL0"/>
<protein>
    <submittedName>
        <fullName evidence="1">Isocitrate dehydrogenase [NADP]</fullName>
    </submittedName>
</protein>
<name>A0A0A9WZL0_LYGHE</name>
<reference evidence="1" key="1">
    <citation type="journal article" date="2014" name="PLoS ONE">
        <title>Transcriptome-Based Identification of ABC Transporters in the Western Tarnished Plant Bug Lygus hesperus.</title>
        <authorList>
            <person name="Hull J.J."/>
            <person name="Chaney K."/>
            <person name="Geib S.M."/>
            <person name="Fabrick J.A."/>
            <person name="Brent C.S."/>
            <person name="Walsh D."/>
            <person name="Lavine L.C."/>
        </authorList>
    </citation>
    <scope>NUCLEOTIDE SEQUENCE</scope>
</reference>
<organism evidence="1">
    <name type="scientific">Lygus hesperus</name>
    <name type="common">Western plant bug</name>
    <dbReference type="NCBI Taxonomy" id="30085"/>
    <lineage>
        <taxon>Eukaryota</taxon>
        <taxon>Metazoa</taxon>
        <taxon>Ecdysozoa</taxon>
        <taxon>Arthropoda</taxon>
        <taxon>Hexapoda</taxon>
        <taxon>Insecta</taxon>
        <taxon>Pterygota</taxon>
        <taxon>Neoptera</taxon>
        <taxon>Paraneoptera</taxon>
        <taxon>Hemiptera</taxon>
        <taxon>Heteroptera</taxon>
        <taxon>Panheteroptera</taxon>
        <taxon>Cimicomorpha</taxon>
        <taxon>Miridae</taxon>
        <taxon>Mirini</taxon>
        <taxon>Lygus</taxon>
    </lineage>
</organism>
<reference evidence="1" key="2">
    <citation type="submission" date="2014-07" db="EMBL/GenBank/DDBJ databases">
        <authorList>
            <person name="Hull J."/>
        </authorList>
    </citation>
    <scope>NUCLEOTIDE SEQUENCE</scope>
</reference>
<sequence>AVGIKVVNVSTVFILRKTTTMKLESVTLGFAVVLAVVLQAQSYNSYRGLPSSYARTSNDDPIYQAQPLKLYPEDNPVLAAGRTFDVKRIVDFGDKMFNNIFYGIALVYAIKLKYPDTQTLGIKEIVNVDRKRISDAVGYVTLQYRMDTNEICEIGFHLNAHHLAWDIWKTVTFRRADYRLQDKVWDISTSTCTPAPSTETLDNRIDSLPADYSLNRGMGSRSRIDLVDFGSHFNVGGNVVTKQERLLSKADGEGSKINIMNGNGCPGDGFTNNPCNY</sequence>
<gene>
    <name evidence="1" type="primary">icd_0</name>
    <name evidence="1" type="ORF">CM83_39763</name>
</gene>
<feature type="non-terminal residue" evidence="1">
    <location>
        <position position="1"/>
    </location>
</feature>
<proteinExistence type="predicted"/>